<dbReference type="EMBL" id="SMAN01000002">
    <property type="protein sequence ID" value="TCT26378.1"/>
    <property type="molecule type" value="Genomic_DNA"/>
</dbReference>
<proteinExistence type="predicted"/>
<keyword evidence="2" id="KW-1185">Reference proteome</keyword>
<reference evidence="1 2" key="1">
    <citation type="submission" date="2019-03" db="EMBL/GenBank/DDBJ databases">
        <title>Genomic Encyclopedia of Type Strains, Phase IV (KMG-IV): sequencing the most valuable type-strain genomes for metagenomic binning, comparative biology and taxonomic classification.</title>
        <authorList>
            <person name="Goeker M."/>
        </authorList>
    </citation>
    <scope>NUCLEOTIDE SEQUENCE [LARGE SCALE GENOMIC DNA]</scope>
    <source>
        <strain evidence="1 2">DSM 25894</strain>
    </source>
</reference>
<dbReference type="OrthoDB" id="2786532at2"/>
<protein>
    <submittedName>
        <fullName evidence="1">Uncharacterized protein</fullName>
    </submittedName>
</protein>
<organism evidence="1 2">
    <name type="scientific">Melghiribacillus thermohalophilus</name>
    <dbReference type="NCBI Taxonomy" id="1324956"/>
    <lineage>
        <taxon>Bacteria</taxon>
        <taxon>Bacillati</taxon>
        <taxon>Bacillota</taxon>
        <taxon>Bacilli</taxon>
        <taxon>Bacillales</taxon>
        <taxon>Bacillaceae</taxon>
        <taxon>Melghiribacillus</taxon>
    </lineage>
</organism>
<dbReference type="Proteomes" id="UP000294650">
    <property type="component" value="Unassembled WGS sequence"/>
</dbReference>
<name>A0A4R3NC23_9BACI</name>
<sequence length="336" mass="39517">MSNIKDNEGNKLEFHQEGDFIQVELKQPTQQITLEYSGVSSPFMDANRYFAYLPYYFAWIPLKSQYPSMKYIYNSNHRLPGQPAEPIDYVLHYQGENEVMTNLKKVGKGKYVGTNEQGITLIYGELKTKKIQDYDITYPITWENSIGTVHSYLEQLEQTFETVQTIFQLEKQKLPKNILFIPARGPNDTLPSETMWYQEGEQFTILIDPYEHHDETTFDFKAQLMTYQMVGALLWKNDRIVYQNEDISTVFNALVGTYVNKKVGVEELSFSEEDYWIGEILLKTSENDKKIIQDLSTFFSRKSEQEIERFLLEWRTLLQNPNVTWNQVDKLLKAYQ</sequence>
<comment type="caution">
    <text evidence="1">The sequence shown here is derived from an EMBL/GenBank/DDBJ whole genome shotgun (WGS) entry which is preliminary data.</text>
</comment>
<gene>
    <name evidence="1" type="ORF">EDD68_10279</name>
</gene>
<evidence type="ECO:0000313" key="1">
    <source>
        <dbReference type="EMBL" id="TCT26378.1"/>
    </source>
</evidence>
<dbReference type="RefSeq" id="WP_132370742.1">
    <property type="nucleotide sequence ID" value="NZ_SMAN01000002.1"/>
</dbReference>
<accession>A0A4R3NC23</accession>
<dbReference type="AlphaFoldDB" id="A0A4R3NC23"/>
<evidence type="ECO:0000313" key="2">
    <source>
        <dbReference type="Proteomes" id="UP000294650"/>
    </source>
</evidence>